<reference evidence="2 3" key="1">
    <citation type="journal article" date="2021" name="Sci. Rep.">
        <title>The genome of the diatom Chaetoceros tenuissimus carries an ancient integrated fragment of an extant virus.</title>
        <authorList>
            <person name="Hongo Y."/>
            <person name="Kimura K."/>
            <person name="Takaki Y."/>
            <person name="Yoshida Y."/>
            <person name="Baba S."/>
            <person name="Kobayashi G."/>
            <person name="Nagasaki K."/>
            <person name="Hano T."/>
            <person name="Tomaru Y."/>
        </authorList>
    </citation>
    <scope>NUCLEOTIDE SEQUENCE [LARGE SCALE GENOMIC DNA]</scope>
    <source>
        <strain evidence="2 3">NIES-3715</strain>
    </source>
</reference>
<dbReference type="Proteomes" id="UP001054902">
    <property type="component" value="Unassembled WGS sequence"/>
</dbReference>
<sequence length="141" mass="16194">MREQLRKTKERFPFKTLRRIDFKMKRARKNVVKRFQGTMNKIDLSMKIQVQQCKLLKHVPHMPRMNIDTTVAVATSALLGLLNGACLVTVANTVASKVVSSVVLTTIKKRRMEKSMNQARSQPLNYSRHGASQERNNVNEQ</sequence>
<name>A0AAD3CRR6_9STRA</name>
<dbReference type="AlphaFoldDB" id="A0AAD3CRR6"/>
<organism evidence="2 3">
    <name type="scientific">Chaetoceros tenuissimus</name>
    <dbReference type="NCBI Taxonomy" id="426638"/>
    <lineage>
        <taxon>Eukaryota</taxon>
        <taxon>Sar</taxon>
        <taxon>Stramenopiles</taxon>
        <taxon>Ochrophyta</taxon>
        <taxon>Bacillariophyta</taxon>
        <taxon>Coscinodiscophyceae</taxon>
        <taxon>Chaetocerotophycidae</taxon>
        <taxon>Chaetocerotales</taxon>
        <taxon>Chaetocerotaceae</taxon>
        <taxon>Chaetoceros</taxon>
    </lineage>
</organism>
<protein>
    <submittedName>
        <fullName evidence="2">Uncharacterized protein</fullName>
    </submittedName>
</protein>
<comment type="caution">
    <text evidence="2">The sequence shown here is derived from an EMBL/GenBank/DDBJ whole genome shotgun (WGS) entry which is preliminary data.</text>
</comment>
<evidence type="ECO:0000313" key="3">
    <source>
        <dbReference type="Proteomes" id="UP001054902"/>
    </source>
</evidence>
<proteinExistence type="predicted"/>
<evidence type="ECO:0000256" key="1">
    <source>
        <dbReference type="SAM" id="MobiDB-lite"/>
    </source>
</evidence>
<evidence type="ECO:0000313" key="2">
    <source>
        <dbReference type="EMBL" id="GFH50997.1"/>
    </source>
</evidence>
<feature type="compositionally biased region" description="Polar residues" evidence="1">
    <location>
        <begin position="115"/>
        <end position="125"/>
    </location>
</feature>
<keyword evidence="3" id="KW-1185">Reference proteome</keyword>
<dbReference type="EMBL" id="BLLK01000045">
    <property type="protein sequence ID" value="GFH50997.1"/>
    <property type="molecule type" value="Genomic_DNA"/>
</dbReference>
<gene>
    <name evidence="2" type="ORF">CTEN210_07473</name>
</gene>
<accession>A0AAD3CRR6</accession>
<feature type="region of interest" description="Disordered" evidence="1">
    <location>
        <begin position="113"/>
        <end position="141"/>
    </location>
</feature>